<reference evidence="2" key="1">
    <citation type="submission" date="2016-04" db="EMBL/GenBank/DDBJ databases">
        <title>Draft genome sequence of Paludibacter jiangxiensis strain NM7.</title>
        <authorList>
            <person name="Qiu Y."/>
            <person name="Matsuura N."/>
            <person name="Ohashi A."/>
            <person name="Tourlousse M.D."/>
            <person name="Sekiguchi Y."/>
        </authorList>
    </citation>
    <scope>NUCLEOTIDE SEQUENCE [LARGE SCALE GENOMIC DNA]</scope>
    <source>
        <strain evidence="2">NM7</strain>
    </source>
</reference>
<evidence type="ECO:0000313" key="1">
    <source>
        <dbReference type="EMBL" id="GAT63186.1"/>
    </source>
</evidence>
<reference evidence="2" key="2">
    <citation type="journal article" date="2017" name="Genome Announc.">
        <title>Draft genome sequence of Paludibacter jiangxiensis NM7(T), a propionate-producing fermentative bacterium.</title>
        <authorList>
            <person name="Qiu Y.-L."/>
            <person name="Tourlousse D.M."/>
            <person name="Matsuura N."/>
            <person name="Ohashi A."/>
            <person name="Sekiguchi Y."/>
        </authorList>
    </citation>
    <scope>NUCLEOTIDE SEQUENCE [LARGE SCALE GENOMIC DNA]</scope>
    <source>
        <strain evidence="2">NM7</strain>
    </source>
</reference>
<protein>
    <submittedName>
        <fullName evidence="1">Uncharacterized protein</fullName>
    </submittedName>
</protein>
<dbReference type="Proteomes" id="UP000076586">
    <property type="component" value="Unassembled WGS sequence"/>
</dbReference>
<dbReference type="OrthoDB" id="1097599at2"/>
<organism evidence="1 2">
    <name type="scientific">Paludibacter jiangxiensis</name>
    <dbReference type="NCBI Taxonomy" id="681398"/>
    <lineage>
        <taxon>Bacteria</taxon>
        <taxon>Pseudomonadati</taxon>
        <taxon>Bacteroidota</taxon>
        <taxon>Bacteroidia</taxon>
        <taxon>Bacteroidales</taxon>
        <taxon>Paludibacteraceae</taxon>
        <taxon>Paludibacter</taxon>
    </lineage>
</organism>
<dbReference type="STRING" id="681398.PJIAN_3501"/>
<name>A0A171A0K7_9BACT</name>
<gene>
    <name evidence="1" type="ORF">PJIAN_3501</name>
</gene>
<accession>A0A171A0K7</accession>
<evidence type="ECO:0000313" key="2">
    <source>
        <dbReference type="Proteomes" id="UP000076586"/>
    </source>
</evidence>
<proteinExistence type="predicted"/>
<dbReference type="AlphaFoldDB" id="A0A171A0K7"/>
<sequence length="157" mass="17128">MKQLFRYLTITLLAGVVFLVGSGVNYIHYCCHECSAKGIGKIAKELSMASQPAAPVEKTADPDCCAAKHSTPKPMSCGHMSHAGTKDCCKITRLQIDLNDQIAKISVNADFTWHVDLPSSQLLSAIFECPVVTTEHVYPPPLYSSRHLLSLKSVLLI</sequence>
<keyword evidence="2" id="KW-1185">Reference proteome</keyword>
<dbReference type="RefSeq" id="WP_068704132.1">
    <property type="nucleotide sequence ID" value="NZ_BDCR01000003.1"/>
</dbReference>
<dbReference type="EMBL" id="BDCR01000003">
    <property type="protein sequence ID" value="GAT63186.1"/>
    <property type="molecule type" value="Genomic_DNA"/>
</dbReference>
<comment type="caution">
    <text evidence="1">The sequence shown here is derived from an EMBL/GenBank/DDBJ whole genome shotgun (WGS) entry which is preliminary data.</text>
</comment>